<dbReference type="InterPro" id="IPR012349">
    <property type="entry name" value="Split_barrel_FMN-bd"/>
</dbReference>
<evidence type="ECO:0000313" key="7">
    <source>
        <dbReference type="Proteomes" id="UP000321058"/>
    </source>
</evidence>
<evidence type="ECO:0000256" key="1">
    <source>
        <dbReference type="ARBA" id="ARBA00001917"/>
    </source>
</evidence>
<name>A0A512NJW5_9HYPH</name>
<comment type="caution">
    <text evidence="6">The sequence shown here is derived from an EMBL/GenBank/DDBJ whole genome shotgun (WGS) entry which is preliminary data.</text>
</comment>
<dbReference type="InterPro" id="IPR002563">
    <property type="entry name" value="Flavin_Rdtase-like_dom"/>
</dbReference>
<dbReference type="EMBL" id="BKAJ01000122">
    <property type="protein sequence ID" value="GEP59243.1"/>
    <property type="molecule type" value="Genomic_DNA"/>
</dbReference>
<comment type="similarity">
    <text evidence="4">Belongs to the flavoredoxin family.</text>
</comment>
<dbReference type="SMART" id="SM00903">
    <property type="entry name" value="Flavin_Reduct"/>
    <property type="match status" value="1"/>
</dbReference>
<dbReference type="RefSeq" id="WP_147154600.1">
    <property type="nucleotide sequence ID" value="NZ_BKAJ01000122.1"/>
</dbReference>
<evidence type="ECO:0000259" key="5">
    <source>
        <dbReference type="SMART" id="SM00903"/>
    </source>
</evidence>
<protein>
    <recommendedName>
        <fullName evidence="5">Flavin reductase like domain-containing protein</fullName>
    </recommendedName>
</protein>
<keyword evidence="2" id="KW-0285">Flavoprotein</keyword>
<accession>A0A512NJW5</accession>
<dbReference type="GO" id="GO:0010181">
    <property type="term" value="F:FMN binding"/>
    <property type="evidence" value="ECO:0007669"/>
    <property type="project" value="InterPro"/>
</dbReference>
<dbReference type="PANTHER" id="PTHR33798">
    <property type="entry name" value="FLAVOPROTEIN OXYGENASE"/>
    <property type="match status" value="1"/>
</dbReference>
<comment type="cofactor">
    <cofactor evidence="1">
        <name>FMN</name>
        <dbReference type="ChEBI" id="CHEBI:58210"/>
    </cofactor>
</comment>
<dbReference type="SUPFAM" id="SSF50475">
    <property type="entry name" value="FMN-binding split barrel"/>
    <property type="match status" value="1"/>
</dbReference>
<dbReference type="Gene3D" id="2.30.110.10">
    <property type="entry name" value="Electron Transport, Fmn-binding Protein, Chain A"/>
    <property type="match status" value="1"/>
</dbReference>
<evidence type="ECO:0000256" key="2">
    <source>
        <dbReference type="ARBA" id="ARBA00022630"/>
    </source>
</evidence>
<keyword evidence="3" id="KW-0288">FMN</keyword>
<feature type="domain" description="Flavin reductase like" evidence="5">
    <location>
        <begin position="31"/>
        <end position="194"/>
    </location>
</feature>
<keyword evidence="7" id="KW-1185">Reference proteome</keyword>
<evidence type="ECO:0000256" key="3">
    <source>
        <dbReference type="ARBA" id="ARBA00022643"/>
    </source>
</evidence>
<dbReference type="Proteomes" id="UP000321058">
    <property type="component" value="Unassembled WGS sequence"/>
</dbReference>
<proteinExistence type="inferred from homology"/>
<gene>
    <name evidence="6" type="ORF">RSO01_64090</name>
</gene>
<organism evidence="6 7">
    <name type="scientific">Reyranella soli</name>
    <dbReference type="NCBI Taxonomy" id="1230389"/>
    <lineage>
        <taxon>Bacteria</taxon>
        <taxon>Pseudomonadati</taxon>
        <taxon>Pseudomonadota</taxon>
        <taxon>Alphaproteobacteria</taxon>
        <taxon>Hyphomicrobiales</taxon>
        <taxon>Reyranellaceae</taxon>
        <taxon>Reyranella</taxon>
    </lineage>
</organism>
<dbReference type="PANTHER" id="PTHR33798:SF5">
    <property type="entry name" value="FLAVIN REDUCTASE LIKE DOMAIN-CONTAINING PROTEIN"/>
    <property type="match status" value="1"/>
</dbReference>
<reference evidence="6 7" key="1">
    <citation type="submission" date="2019-07" db="EMBL/GenBank/DDBJ databases">
        <title>Whole genome shotgun sequence of Reyranella soli NBRC 108950.</title>
        <authorList>
            <person name="Hosoyama A."/>
            <person name="Uohara A."/>
            <person name="Ohji S."/>
            <person name="Ichikawa N."/>
        </authorList>
    </citation>
    <scope>NUCLEOTIDE SEQUENCE [LARGE SCALE GENOMIC DNA]</scope>
    <source>
        <strain evidence="6 7">NBRC 108950</strain>
    </source>
</reference>
<dbReference type="Pfam" id="PF01613">
    <property type="entry name" value="Flavin_Reduct"/>
    <property type="match status" value="1"/>
</dbReference>
<dbReference type="OrthoDB" id="9783347at2"/>
<dbReference type="GO" id="GO:0016646">
    <property type="term" value="F:oxidoreductase activity, acting on the CH-NH group of donors, NAD or NADP as acceptor"/>
    <property type="evidence" value="ECO:0007669"/>
    <property type="project" value="UniProtKB-ARBA"/>
</dbReference>
<sequence>MQGSSQRDAVASETILPEHLSAQTRYKLFSGCIVPRPIALVTSLSPEGVINAAPFSQFFLISSEPPLLGIIVGQRDGGYRDGQNQDNGPIKDTLTNISRLGEYVINTAPEELALAVQLCADELPPEQSEIGHAGLHVVPSTRVRVPRVAESKVQFECQLHRMVPFAGASTLIAGEVVMIHTAPGLIDDGRVDIGRYAPLGRIGGRNYCRLTDLVSV</sequence>
<evidence type="ECO:0000313" key="6">
    <source>
        <dbReference type="EMBL" id="GEP59243.1"/>
    </source>
</evidence>
<dbReference type="AlphaFoldDB" id="A0A512NJW5"/>
<evidence type="ECO:0000256" key="4">
    <source>
        <dbReference type="ARBA" id="ARBA00038054"/>
    </source>
</evidence>